<proteinExistence type="predicted"/>
<keyword evidence="3" id="KW-1185">Reference proteome</keyword>
<evidence type="ECO:0000313" key="2">
    <source>
        <dbReference type="EMBL" id="SFI76141.1"/>
    </source>
</evidence>
<gene>
    <name evidence="2" type="ORF">SAMN04487775_105177</name>
</gene>
<protein>
    <recommendedName>
        <fullName evidence="4">Lipopolysaccharide export system permease protein</fullName>
    </recommendedName>
</protein>
<dbReference type="EMBL" id="FORI01000005">
    <property type="protein sequence ID" value="SFI76141.1"/>
    <property type="molecule type" value="Genomic_DNA"/>
</dbReference>
<organism evidence="2 3">
    <name type="scientific">Treponema bryantii</name>
    <dbReference type="NCBI Taxonomy" id="163"/>
    <lineage>
        <taxon>Bacteria</taxon>
        <taxon>Pseudomonadati</taxon>
        <taxon>Spirochaetota</taxon>
        <taxon>Spirochaetia</taxon>
        <taxon>Spirochaetales</taxon>
        <taxon>Treponemataceae</taxon>
        <taxon>Treponema</taxon>
    </lineage>
</organism>
<dbReference type="RefSeq" id="WP_074931497.1">
    <property type="nucleotide sequence ID" value="NZ_FORI01000005.1"/>
</dbReference>
<keyword evidence="1" id="KW-0812">Transmembrane</keyword>
<name>A0A1I3KUC5_9SPIR</name>
<dbReference type="OrthoDB" id="357685at2"/>
<evidence type="ECO:0008006" key="4">
    <source>
        <dbReference type="Google" id="ProtNLM"/>
    </source>
</evidence>
<evidence type="ECO:0000313" key="3">
    <source>
        <dbReference type="Proteomes" id="UP000182737"/>
    </source>
</evidence>
<dbReference type="AlphaFoldDB" id="A0A1I3KUC5"/>
<reference evidence="3" key="1">
    <citation type="submission" date="2016-10" db="EMBL/GenBank/DDBJ databases">
        <authorList>
            <person name="Varghese N."/>
            <person name="Submissions S."/>
        </authorList>
    </citation>
    <scope>NUCLEOTIDE SEQUENCE [LARGE SCALE GENOMIC DNA]</scope>
    <source>
        <strain evidence="3">XBD1002</strain>
    </source>
</reference>
<sequence length="324" mass="37152">MKKALKLALIYLVILILGTVLGTLLYSLYLNLLGFISGRDITFFTDTELFQSLFYVMPCMLIFIIPVISYYRIRHPGGVLQFIVFIILCLITWVVLMPATLKLRDFCNKKFNFQIEREALSPNYFRKVDDKVYYFTREFESSGAGSVAEAPAIIIDTSEYGEVDYRVIGDYPGFALNKKALPYREVQLKNIFGADENQIPIDFKLLITKINSEYTPDLRQLLLLFSFVLVMCSIYGITGFFDWRLLNAVILFITVALILCVNSLYYAPQFDILKSRIMSNGFFRGFGGIVSEPILFLINCFFALVFIITGIVKFAVRQHAKKAR</sequence>
<keyword evidence="1" id="KW-0472">Membrane</keyword>
<feature type="transmembrane region" description="Helical" evidence="1">
    <location>
        <begin position="248"/>
        <end position="267"/>
    </location>
</feature>
<feature type="transmembrane region" description="Helical" evidence="1">
    <location>
        <begin position="7"/>
        <end position="29"/>
    </location>
</feature>
<dbReference type="Proteomes" id="UP000182737">
    <property type="component" value="Unassembled WGS sequence"/>
</dbReference>
<feature type="transmembrane region" description="Helical" evidence="1">
    <location>
        <begin position="294"/>
        <end position="316"/>
    </location>
</feature>
<feature type="transmembrane region" description="Helical" evidence="1">
    <location>
        <begin position="49"/>
        <end position="71"/>
    </location>
</feature>
<feature type="transmembrane region" description="Helical" evidence="1">
    <location>
        <begin position="221"/>
        <end position="241"/>
    </location>
</feature>
<evidence type="ECO:0000256" key="1">
    <source>
        <dbReference type="SAM" id="Phobius"/>
    </source>
</evidence>
<keyword evidence="1" id="KW-1133">Transmembrane helix</keyword>
<accession>A0A1I3KUC5</accession>
<feature type="transmembrane region" description="Helical" evidence="1">
    <location>
        <begin position="78"/>
        <end position="96"/>
    </location>
</feature>